<name>A0AAW1IDH9_POPJA</name>
<gene>
    <name evidence="3" type="ORF">QE152_g36171</name>
</gene>
<organism evidence="3 4">
    <name type="scientific">Popillia japonica</name>
    <name type="common">Japanese beetle</name>
    <dbReference type="NCBI Taxonomy" id="7064"/>
    <lineage>
        <taxon>Eukaryota</taxon>
        <taxon>Metazoa</taxon>
        <taxon>Ecdysozoa</taxon>
        <taxon>Arthropoda</taxon>
        <taxon>Hexapoda</taxon>
        <taxon>Insecta</taxon>
        <taxon>Pterygota</taxon>
        <taxon>Neoptera</taxon>
        <taxon>Endopterygota</taxon>
        <taxon>Coleoptera</taxon>
        <taxon>Polyphaga</taxon>
        <taxon>Scarabaeiformia</taxon>
        <taxon>Scarabaeidae</taxon>
        <taxon>Rutelinae</taxon>
        <taxon>Popillia</taxon>
    </lineage>
</organism>
<dbReference type="Proteomes" id="UP001458880">
    <property type="component" value="Unassembled WGS sequence"/>
</dbReference>
<dbReference type="AlphaFoldDB" id="A0AAW1IDH9"/>
<feature type="domain" description="Transposable element P transposase-like RNase H" evidence="1">
    <location>
        <begin position="20"/>
        <end position="147"/>
    </location>
</feature>
<evidence type="ECO:0000259" key="2">
    <source>
        <dbReference type="Pfam" id="PF21788"/>
    </source>
</evidence>
<dbReference type="InterPro" id="IPR048365">
    <property type="entry name" value="TNP-like_RNaseH_N"/>
</dbReference>
<dbReference type="EMBL" id="JASPKY010000634">
    <property type="protein sequence ID" value="KAK9687545.1"/>
    <property type="molecule type" value="Genomic_DNA"/>
</dbReference>
<feature type="domain" description="Transposable element P transposase-like GTP-binding insertion" evidence="2">
    <location>
        <begin position="175"/>
        <end position="254"/>
    </location>
</feature>
<dbReference type="InterPro" id="IPR048366">
    <property type="entry name" value="TNP-like_GBD"/>
</dbReference>
<accession>A0AAW1IDH9</accession>
<evidence type="ECO:0000313" key="3">
    <source>
        <dbReference type="EMBL" id="KAK9687545.1"/>
    </source>
</evidence>
<sequence length="277" mass="32022">MMNGMPESVKDIVNRQFNGKPGLTAEAFHAIKMKTTEKDIILNIVIDEMSICQQLEWNGETYIGLVDFGTALETQTEATNALVFMAVALNAHWKIPLGYFFIQSCTATERANLLKTCLELLYARNVHCYSITFDGAVINTSMAKHLGAIYDVDNLQPWFPHPITSEKVYTFWDPSHMLKLCRNTRGDWKMVKHHNKLIKWSLLENLQHLHKEEGLHAATKRTARHLNFQSEKMQVRLAAQTLSNTHVIALPMHYSFARRWTVRFLKMLKKLQYFVKI</sequence>
<protein>
    <submittedName>
        <fullName evidence="3">Uncharacterized protein</fullName>
    </submittedName>
</protein>
<evidence type="ECO:0000259" key="1">
    <source>
        <dbReference type="Pfam" id="PF21787"/>
    </source>
</evidence>
<comment type="caution">
    <text evidence="3">The sequence shown here is derived from an EMBL/GenBank/DDBJ whole genome shotgun (WGS) entry which is preliminary data.</text>
</comment>
<dbReference type="Pfam" id="PF21787">
    <property type="entry name" value="TNP-like_RNaseH_N"/>
    <property type="match status" value="1"/>
</dbReference>
<evidence type="ECO:0000313" key="4">
    <source>
        <dbReference type="Proteomes" id="UP001458880"/>
    </source>
</evidence>
<keyword evidence="4" id="KW-1185">Reference proteome</keyword>
<proteinExistence type="predicted"/>
<dbReference type="Pfam" id="PF21788">
    <property type="entry name" value="TNP-like_GBD"/>
    <property type="match status" value="1"/>
</dbReference>
<reference evidence="3 4" key="1">
    <citation type="journal article" date="2024" name="BMC Genomics">
        <title>De novo assembly and annotation of Popillia japonica's genome with initial clues to its potential as an invasive pest.</title>
        <authorList>
            <person name="Cucini C."/>
            <person name="Boschi S."/>
            <person name="Funari R."/>
            <person name="Cardaioli E."/>
            <person name="Iannotti N."/>
            <person name="Marturano G."/>
            <person name="Paoli F."/>
            <person name="Bruttini M."/>
            <person name="Carapelli A."/>
            <person name="Frati F."/>
            <person name="Nardi F."/>
        </authorList>
    </citation>
    <scope>NUCLEOTIDE SEQUENCE [LARGE SCALE GENOMIC DNA]</scope>
    <source>
        <strain evidence="3">DMR45628</strain>
    </source>
</reference>